<dbReference type="SUPFAM" id="SSF52540">
    <property type="entry name" value="P-loop containing nucleoside triphosphate hydrolases"/>
    <property type="match status" value="1"/>
</dbReference>
<comment type="caution">
    <text evidence="4">The sequence shown here is derived from an EMBL/GenBank/DDBJ whole genome shotgun (WGS) entry which is preliminary data.</text>
</comment>
<keyword evidence="2 4" id="KW-0808">Transferase</keyword>
<reference evidence="4 5" key="1">
    <citation type="submission" date="2016-04" db="EMBL/GenBank/DDBJ databases">
        <title>Chloroflexus islandicus sp. nov., a thermophilic filamentous anoxygenic phototrophic bacterium from geyser Strokkur (Iceland).</title>
        <authorList>
            <person name="Gaisin V.A."/>
            <person name="Kalashnikov A.M."/>
            <person name="Sukhacheva M.V."/>
            <person name="Grouzdev D.S."/>
            <person name="Ivanov T.M."/>
            <person name="Kuznetsov B."/>
            <person name="Gorlenko V.M."/>
        </authorList>
    </citation>
    <scope>NUCLEOTIDE SEQUENCE [LARGE SCALE GENOMIC DNA]</scope>
    <source>
        <strain evidence="5">isl-2</strain>
    </source>
</reference>
<dbReference type="OrthoDB" id="9804504at2"/>
<keyword evidence="5" id="KW-1185">Reference proteome</keyword>
<dbReference type="PANTHER" id="PTHR11783">
    <property type="entry name" value="SULFOTRANSFERASE SULT"/>
    <property type="match status" value="1"/>
</dbReference>
<dbReference type="EMBL" id="LWQS01000103">
    <property type="protein sequence ID" value="OAN38227.1"/>
    <property type="molecule type" value="Genomic_DNA"/>
</dbReference>
<dbReference type="RefSeq" id="WP_066791179.1">
    <property type="nucleotide sequence ID" value="NZ_LWQS01000103.1"/>
</dbReference>
<dbReference type="Proteomes" id="UP000078287">
    <property type="component" value="Unassembled WGS sequence"/>
</dbReference>
<dbReference type="GO" id="GO:0008146">
    <property type="term" value="F:sulfotransferase activity"/>
    <property type="evidence" value="ECO:0007669"/>
    <property type="project" value="InterPro"/>
</dbReference>
<dbReference type="Pfam" id="PF00685">
    <property type="entry name" value="Sulfotransfer_1"/>
    <property type="match status" value="1"/>
</dbReference>
<comment type="similarity">
    <text evidence="1">Belongs to the sulfotransferase 1 family.</text>
</comment>
<dbReference type="STRING" id="1707952.A6A03_04880"/>
<sequence>MLNVFRSARRTLRRWIKGPHADLGFKPQPDFYYLASFPKSGNTWVRFLLANLLAGEELGLQGFGRYVPDSHIKGDLAYMADPATPFNQMRPRFVKTHLHYRPIFRRAIYIARDGRDAMTSYYHWRNKRSEQPVTLREIITGNIYWGSWSDHVLGWLNSGCELLVVKYEDLYADTAGQVRRILDFCGMQASDEQIASAVAASSFDRMRAKEQAAQGAATPFFVRKGGSGDWRNLFSPEDEELFWRYHRAGMLAAGYGDHSGSS</sequence>
<organism evidence="4 5">
    <name type="scientific">Chloroflexus islandicus</name>
    <dbReference type="NCBI Taxonomy" id="1707952"/>
    <lineage>
        <taxon>Bacteria</taxon>
        <taxon>Bacillati</taxon>
        <taxon>Chloroflexota</taxon>
        <taxon>Chloroflexia</taxon>
        <taxon>Chloroflexales</taxon>
        <taxon>Chloroflexineae</taxon>
        <taxon>Chloroflexaceae</taxon>
        <taxon>Chloroflexus</taxon>
    </lineage>
</organism>
<name>A0A178LXN5_9CHLR</name>
<evidence type="ECO:0000313" key="4">
    <source>
        <dbReference type="EMBL" id="OAN38227.1"/>
    </source>
</evidence>
<dbReference type="InterPro" id="IPR000863">
    <property type="entry name" value="Sulfotransferase_dom"/>
</dbReference>
<evidence type="ECO:0000256" key="1">
    <source>
        <dbReference type="ARBA" id="ARBA00005771"/>
    </source>
</evidence>
<dbReference type="InterPro" id="IPR027417">
    <property type="entry name" value="P-loop_NTPase"/>
</dbReference>
<accession>A0A178LXN5</accession>
<dbReference type="Gene3D" id="3.40.50.300">
    <property type="entry name" value="P-loop containing nucleotide triphosphate hydrolases"/>
    <property type="match status" value="1"/>
</dbReference>
<evidence type="ECO:0000313" key="5">
    <source>
        <dbReference type="Proteomes" id="UP000078287"/>
    </source>
</evidence>
<feature type="domain" description="Sulfotransferase" evidence="3">
    <location>
        <begin position="34"/>
        <end position="246"/>
    </location>
</feature>
<evidence type="ECO:0000256" key="2">
    <source>
        <dbReference type="ARBA" id="ARBA00022679"/>
    </source>
</evidence>
<gene>
    <name evidence="4" type="ORF">A6A03_04880</name>
</gene>
<dbReference type="AlphaFoldDB" id="A0A178LXN5"/>
<proteinExistence type="inferred from homology"/>
<protein>
    <submittedName>
        <fullName evidence="4">Sulfotransferase</fullName>
    </submittedName>
</protein>
<evidence type="ECO:0000259" key="3">
    <source>
        <dbReference type="Pfam" id="PF00685"/>
    </source>
</evidence>